<evidence type="ECO:0000313" key="2">
    <source>
        <dbReference type="Proteomes" id="UP000285138"/>
    </source>
</evidence>
<gene>
    <name evidence="1" type="ORF">D5R97_10045</name>
</gene>
<dbReference type="EMBL" id="QZAA01000285">
    <property type="protein sequence ID" value="RQD72991.1"/>
    <property type="molecule type" value="Genomic_DNA"/>
</dbReference>
<name>A0A424Y9J8_9FIRM</name>
<dbReference type="SUPFAM" id="SSF52935">
    <property type="entry name" value="PK C-terminal domain-like"/>
    <property type="match status" value="1"/>
</dbReference>
<dbReference type="InterPro" id="IPR036918">
    <property type="entry name" value="Pyrv_Knase_C_sf"/>
</dbReference>
<organism evidence="1 2">
    <name type="scientific">Candidatus Syntrophonatronum acetioxidans</name>
    <dbReference type="NCBI Taxonomy" id="1795816"/>
    <lineage>
        <taxon>Bacteria</taxon>
        <taxon>Bacillati</taxon>
        <taxon>Bacillota</taxon>
        <taxon>Clostridia</taxon>
        <taxon>Eubacteriales</taxon>
        <taxon>Syntrophomonadaceae</taxon>
        <taxon>Candidatus Syntrophonatronum</taxon>
    </lineage>
</organism>
<sequence>MVLFWTDKGIEMTEATLDLAVKRGRDLGIEDFVLASSTGYTAKLLLEKGVKPVCVRYHAGFREPGCQVMEEEVKAELEGRGVRILTTTHLMGGIDRGLENKFSGCYPSGIVAHTLRMFGHGTKVALEIAVMALDAGLVPFGREIISIGGSGRGADTALVVVPSHAKTFFEGKIKEIICKPREL</sequence>
<dbReference type="Proteomes" id="UP000285138">
    <property type="component" value="Unassembled WGS sequence"/>
</dbReference>
<evidence type="ECO:0000313" key="1">
    <source>
        <dbReference type="EMBL" id="RQD72991.1"/>
    </source>
</evidence>
<protein>
    <submittedName>
        <fullName evidence="1">Uncharacterized protein</fullName>
    </submittedName>
</protein>
<dbReference type="PIRSF" id="PIRSF016138">
    <property type="entry name" value="UCP016138"/>
    <property type="match status" value="1"/>
</dbReference>
<proteinExistence type="predicted"/>
<reference evidence="1 2" key="1">
    <citation type="submission" date="2018-08" db="EMBL/GenBank/DDBJ databases">
        <title>The metabolism and importance of syntrophic acetate oxidation coupled to methane or sulfide production in haloalkaline environments.</title>
        <authorList>
            <person name="Timmers P.H.A."/>
            <person name="Vavourakis C.D."/>
            <person name="Sorokin D.Y."/>
            <person name="Sinninghe Damste J.S."/>
            <person name="Muyzer G."/>
            <person name="Stams A.J.M."/>
            <person name="Plugge C.M."/>
        </authorList>
    </citation>
    <scope>NUCLEOTIDE SEQUENCE [LARGE SCALE GENOMIC DNA]</scope>
    <source>
        <strain evidence="1">MSAO_Bac1</strain>
    </source>
</reference>
<dbReference type="Gene3D" id="3.40.1380.20">
    <property type="entry name" value="Pyruvate kinase, C-terminal domain"/>
    <property type="match status" value="1"/>
</dbReference>
<dbReference type="InterPro" id="IPR015074">
    <property type="entry name" value="DUF1867"/>
</dbReference>
<comment type="caution">
    <text evidence="1">The sequence shown here is derived from an EMBL/GenBank/DDBJ whole genome shotgun (WGS) entry which is preliminary data.</text>
</comment>
<accession>A0A424Y9J8</accession>
<dbReference type="AlphaFoldDB" id="A0A424Y9J8"/>